<dbReference type="Proteomes" id="UP000266861">
    <property type="component" value="Unassembled WGS sequence"/>
</dbReference>
<evidence type="ECO:0000313" key="1">
    <source>
        <dbReference type="EMBL" id="RHZ55844.1"/>
    </source>
</evidence>
<protein>
    <submittedName>
        <fullName evidence="1">Uncharacterized protein</fullName>
    </submittedName>
</protein>
<keyword evidence="2" id="KW-1185">Reference proteome</keyword>
<organism evidence="1 2">
    <name type="scientific">Diversispora epigaea</name>
    <dbReference type="NCBI Taxonomy" id="1348612"/>
    <lineage>
        <taxon>Eukaryota</taxon>
        <taxon>Fungi</taxon>
        <taxon>Fungi incertae sedis</taxon>
        <taxon>Mucoromycota</taxon>
        <taxon>Glomeromycotina</taxon>
        <taxon>Glomeromycetes</taxon>
        <taxon>Diversisporales</taxon>
        <taxon>Diversisporaceae</taxon>
        <taxon>Diversispora</taxon>
    </lineage>
</organism>
<dbReference type="AlphaFoldDB" id="A0A397H2B3"/>
<sequence length="152" mass="18392">MKKGNEEIWSRFKIQLYCRRYNESVEKFKRRFTLKLLNEELSIITRRHQHRSYIYKSLRCVLKYNKTTLNSICRSFKILGGLELLYLSLWPIFEVIKGFIPIVITDKITKICRDKGLVVKSLWKQWIISKSSKKFMDRHVHAIMGIKKWHNK</sequence>
<name>A0A397H2B3_9GLOM</name>
<proteinExistence type="predicted"/>
<reference evidence="1 2" key="1">
    <citation type="submission" date="2018-08" db="EMBL/GenBank/DDBJ databases">
        <title>Genome and evolution of the arbuscular mycorrhizal fungus Diversispora epigaea (formerly Glomus versiforme) and its bacterial endosymbionts.</title>
        <authorList>
            <person name="Sun X."/>
            <person name="Fei Z."/>
            <person name="Harrison M."/>
        </authorList>
    </citation>
    <scope>NUCLEOTIDE SEQUENCE [LARGE SCALE GENOMIC DNA]</scope>
    <source>
        <strain evidence="1 2">IT104</strain>
    </source>
</reference>
<dbReference type="EMBL" id="PQFF01000364">
    <property type="protein sequence ID" value="RHZ55844.1"/>
    <property type="molecule type" value="Genomic_DNA"/>
</dbReference>
<comment type="caution">
    <text evidence="1">The sequence shown here is derived from an EMBL/GenBank/DDBJ whole genome shotgun (WGS) entry which is preliminary data.</text>
</comment>
<evidence type="ECO:0000313" key="2">
    <source>
        <dbReference type="Proteomes" id="UP000266861"/>
    </source>
</evidence>
<gene>
    <name evidence="1" type="ORF">Glove_410g105</name>
</gene>
<accession>A0A397H2B3</accession>